<name>A0ACC3B834_9EURO</name>
<proteinExistence type="predicted"/>
<evidence type="ECO:0000313" key="2">
    <source>
        <dbReference type="Proteomes" id="UP001177260"/>
    </source>
</evidence>
<comment type="caution">
    <text evidence="1">The sequence shown here is derived from an EMBL/GenBank/DDBJ whole genome shotgun (WGS) entry which is preliminary data.</text>
</comment>
<organism evidence="1 2">
    <name type="scientific">Aspergillus melleus</name>
    <dbReference type="NCBI Taxonomy" id="138277"/>
    <lineage>
        <taxon>Eukaryota</taxon>
        <taxon>Fungi</taxon>
        <taxon>Dikarya</taxon>
        <taxon>Ascomycota</taxon>
        <taxon>Pezizomycotina</taxon>
        <taxon>Eurotiomycetes</taxon>
        <taxon>Eurotiomycetidae</taxon>
        <taxon>Eurotiales</taxon>
        <taxon>Aspergillaceae</taxon>
        <taxon>Aspergillus</taxon>
        <taxon>Aspergillus subgen. Circumdati</taxon>
    </lineage>
</organism>
<protein>
    <submittedName>
        <fullName evidence="1">Uncharacterized protein</fullName>
    </submittedName>
</protein>
<gene>
    <name evidence="1" type="ORF">N8T08_002517</name>
</gene>
<sequence>MTGKLNIALLFLGLIIVRLLWNRLQLSGIPGPWLAGYTRLWKLHNVWQGQHHHSALKLHRRYGPLVRIGPGHVSVSDPNAIPIIYGINKSFTKCISWNKRPQMNLFSTRDERFHRDQKRPIAGAYSMTAMLEIEPAVDSCTNIFLTQIRKTIDTREPFDLGIWLQYYAFDVVGEMCFAQRFGFLQQGRDVDGMIGAIRGMIQYAAVCGQIPEAHHVLLGNPLFPLVMPQMELWNKVVMFTLKAINSRGSLQRNGEMAKTAAEEGGKDMMSRWMAMHEEDATKMSTRDLIVHLSTNVFAGSDTTAIALRAILYYLICNPAAMTKTRAEIDRADQAGQLGDPISYQESVHHLPYFGAVMKEAMRLHPSIGMTLERRVPDQGVTLAGRYIPGGTTVGVNPWVVHRDPNAFPEPDVFRPERWLESSPEKLQEMEKAYFNFGAGSRSCVGKAISLMEMQKIIPQLLRSFEIHLHEDKPWKVRNAWFLQQEDFICDIVPRERHE</sequence>
<accession>A0ACC3B834</accession>
<evidence type="ECO:0000313" key="1">
    <source>
        <dbReference type="EMBL" id="KAK1146756.1"/>
    </source>
</evidence>
<reference evidence="1 2" key="1">
    <citation type="journal article" date="2023" name="ACS Omega">
        <title>Identification of the Neoaspergillic Acid Biosynthesis Gene Cluster by Establishing an In Vitro CRISPR-Ribonucleoprotein Genetic System in Aspergillus melleus.</title>
        <authorList>
            <person name="Yuan B."/>
            <person name="Grau M.F."/>
            <person name="Murata R.M."/>
            <person name="Torok T."/>
            <person name="Venkateswaran K."/>
            <person name="Stajich J.E."/>
            <person name="Wang C.C.C."/>
        </authorList>
    </citation>
    <scope>NUCLEOTIDE SEQUENCE [LARGE SCALE GENOMIC DNA]</scope>
    <source>
        <strain evidence="1 2">IMV 1140</strain>
    </source>
</reference>
<dbReference type="Proteomes" id="UP001177260">
    <property type="component" value="Unassembled WGS sequence"/>
</dbReference>
<keyword evidence="2" id="KW-1185">Reference proteome</keyword>
<dbReference type="EMBL" id="JAOPJF010000015">
    <property type="protein sequence ID" value="KAK1146756.1"/>
    <property type="molecule type" value="Genomic_DNA"/>
</dbReference>